<gene>
    <name evidence="7" type="primary">LOC105848164</name>
</gene>
<feature type="domain" description="DSL" evidence="5">
    <location>
        <begin position="175"/>
        <end position="217"/>
    </location>
</feature>
<evidence type="ECO:0000256" key="1">
    <source>
        <dbReference type="ARBA" id="ARBA00022473"/>
    </source>
</evidence>
<evidence type="ECO:0000259" key="5">
    <source>
        <dbReference type="Pfam" id="PF01414"/>
    </source>
</evidence>
<proteinExistence type="predicted"/>
<name>A0ABM4DPD4_HYDVU</name>
<evidence type="ECO:0000256" key="2">
    <source>
        <dbReference type="ARBA" id="ARBA00022536"/>
    </source>
</evidence>
<organism evidence="6 7">
    <name type="scientific">Hydra vulgaris</name>
    <name type="common">Hydra</name>
    <name type="synonym">Hydra attenuata</name>
    <dbReference type="NCBI Taxonomy" id="6087"/>
    <lineage>
        <taxon>Eukaryota</taxon>
        <taxon>Metazoa</taxon>
        <taxon>Cnidaria</taxon>
        <taxon>Hydrozoa</taxon>
        <taxon>Hydroidolina</taxon>
        <taxon>Anthoathecata</taxon>
        <taxon>Aplanulata</taxon>
        <taxon>Hydridae</taxon>
        <taxon>Hydra</taxon>
    </lineage>
</organism>
<keyword evidence="4" id="KW-1015">Disulfide bond</keyword>
<keyword evidence="3" id="KW-0677">Repeat</keyword>
<evidence type="ECO:0000313" key="7">
    <source>
        <dbReference type="RefSeq" id="XP_065676432.1"/>
    </source>
</evidence>
<dbReference type="GeneID" id="105848164"/>
<dbReference type="RefSeq" id="XP_065676432.1">
    <property type="nucleotide sequence ID" value="XM_065820360.1"/>
</dbReference>
<sequence>MTFHLTAKQNNSQMDRKFSESSFKVKIYLETFNTSGSIGRDYKKDCCKKNFCDENCLFQFEICYGTSLLHCFTSNTLVENGKTRTTSFKLDSSNITKPLDGSMTHPMIFRSSLSKVTFNLSINIYNQNVNPPSLFNSLSAQFSLDSIGDRKLSLFGGLNKRFKNELSFTASLLNCDDNVKPSDCVEKPCVEHDDDINGHYTCDKNGTIICRNGWSDPSKNCRSVSSQHPFSKVGCYNDFGSISGKRPFSKYVSYRSLIDWNNKKTSLKNITMLCSSYAQNNGFEYFGIEFWGECWTGATTDINYTRDGESNRCWPTPDKNLGPMLVGQDSTIMVYKRN</sequence>
<reference evidence="7" key="1">
    <citation type="submission" date="2025-08" db="UniProtKB">
        <authorList>
            <consortium name="RefSeq"/>
        </authorList>
    </citation>
    <scope>IDENTIFICATION</scope>
</reference>
<dbReference type="InterPro" id="IPR001774">
    <property type="entry name" value="DSL"/>
</dbReference>
<evidence type="ECO:0000256" key="3">
    <source>
        <dbReference type="ARBA" id="ARBA00022737"/>
    </source>
</evidence>
<keyword evidence="2" id="KW-0245">EGF-like domain</keyword>
<dbReference type="Gene3D" id="2.10.25.140">
    <property type="match status" value="1"/>
</dbReference>
<dbReference type="Pfam" id="PF01414">
    <property type="entry name" value="DSL"/>
    <property type="match status" value="1"/>
</dbReference>
<accession>A0ABM4DPD4</accession>
<dbReference type="Proteomes" id="UP001652625">
    <property type="component" value="Chromosome 15"/>
</dbReference>
<protein>
    <submittedName>
        <fullName evidence="7">Uncharacterized protein LOC105848164 isoform X3</fullName>
    </submittedName>
</protein>
<keyword evidence="1" id="KW-0217">Developmental protein</keyword>
<keyword evidence="6" id="KW-1185">Reference proteome</keyword>
<evidence type="ECO:0000313" key="6">
    <source>
        <dbReference type="Proteomes" id="UP001652625"/>
    </source>
</evidence>
<evidence type="ECO:0000256" key="4">
    <source>
        <dbReference type="ARBA" id="ARBA00023157"/>
    </source>
</evidence>